<dbReference type="AlphaFoldDB" id="A0A1H2ECQ4"/>
<keyword evidence="4" id="KW-0865">Zymogen</keyword>
<dbReference type="Gene3D" id="2.30.120.10">
    <property type="match status" value="1"/>
</dbReference>
<dbReference type="GO" id="GO:0046872">
    <property type="term" value="F:metal ion binding"/>
    <property type="evidence" value="ECO:0007669"/>
    <property type="project" value="UniProtKB-KW"/>
</dbReference>
<evidence type="ECO:0000256" key="6">
    <source>
        <dbReference type="PIRSR" id="PIRSR001227-2"/>
    </source>
</evidence>
<evidence type="ECO:0000256" key="3">
    <source>
        <dbReference type="ARBA" id="ARBA00022801"/>
    </source>
</evidence>
<dbReference type="InterPro" id="IPR029055">
    <property type="entry name" value="Ntn_hydrolases_N"/>
</dbReference>
<dbReference type="InterPro" id="IPR014395">
    <property type="entry name" value="Pen/GL7ACA/AHL_acylase"/>
</dbReference>
<feature type="binding site" evidence="6">
    <location>
        <position position="262"/>
    </location>
    <ligand>
        <name>Ca(2+)</name>
        <dbReference type="ChEBI" id="CHEBI:29108"/>
    </ligand>
</feature>
<accession>A0A1H2ECQ4</accession>
<dbReference type="GO" id="GO:0017000">
    <property type="term" value="P:antibiotic biosynthetic process"/>
    <property type="evidence" value="ECO:0007669"/>
    <property type="project" value="InterPro"/>
</dbReference>
<comment type="similarity">
    <text evidence="1">Belongs to the peptidase S45 family.</text>
</comment>
<evidence type="ECO:0000256" key="7">
    <source>
        <dbReference type="SAM" id="SignalP"/>
    </source>
</evidence>
<name>A0A1H2ECQ4_9PROT</name>
<evidence type="ECO:0000313" key="8">
    <source>
        <dbReference type="EMBL" id="SDT92927.1"/>
    </source>
</evidence>
<dbReference type="PANTHER" id="PTHR34218">
    <property type="entry name" value="PEPTIDASE S45 PENICILLIN AMIDASE"/>
    <property type="match status" value="1"/>
</dbReference>
<feature type="signal peptide" evidence="7">
    <location>
        <begin position="1"/>
        <end position="27"/>
    </location>
</feature>
<keyword evidence="6" id="KW-0106">Calcium</keyword>
<evidence type="ECO:0000256" key="4">
    <source>
        <dbReference type="ARBA" id="ARBA00023145"/>
    </source>
</evidence>
<dbReference type="KEGG" id="nur:ATY38_14500"/>
<dbReference type="Gene3D" id="1.10.439.10">
    <property type="entry name" value="Penicillin Amidohydrolase, domain 1"/>
    <property type="match status" value="1"/>
</dbReference>
<dbReference type="InterPro" id="IPR043146">
    <property type="entry name" value="Penicillin_amidase_N_B-knob"/>
</dbReference>
<feature type="binding site" evidence="6">
    <location>
        <position position="265"/>
    </location>
    <ligand>
        <name>Ca(2+)</name>
        <dbReference type="ChEBI" id="CHEBI:29108"/>
    </ligand>
</feature>
<dbReference type="EMBL" id="FNLN01000011">
    <property type="protein sequence ID" value="SDT92927.1"/>
    <property type="molecule type" value="Genomic_DNA"/>
</dbReference>
<evidence type="ECO:0000256" key="1">
    <source>
        <dbReference type="ARBA" id="ARBA00006586"/>
    </source>
</evidence>
<dbReference type="Proteomes" id="UP000182882">
    <property type="component" value="Unassembled WGS sequence"/>
</dbReference>
<dbReference type="InterPro" id="IPR002692">
    <property type="entry name" value="S45"/>
</dbReference>
<dbReference type="SUPFAM" id="SSF56235">
    <property type="entry name" value="N-terminal nucleophile aminohydrolases (Ntn hydrolases)"/>
    <property type="match status" value="1"/>
</dbReference>
<dbReference type="InterPro" id="IPR043147">
    <property type="entry name" value="Penicillin_amidase_A-knob"/>
</dbReference>
<dbReference type="PROSITE" id="PS51257">
    <property type="entry name" value="PROKAR_LIPOPROTEIN"/>
    <property type="match status" value="1"/>
</dbReference>
<gene>
    <name evidence="8" type="ORF">SAMN05216406_11149</name>
</gene>
<comment type="cofactor">
    <cofactor evidence="6">
        <name>Ca(2+)</name>
        <dbReference type="ChEBI" id="CHEBI:29108"/>
    </cofactor>
    <text evidence="6">Binds 1 Ca(2+) ion per dimer.</text>
</comment>
<dbReference type="InterPro" id="IPR023343">
    <property type="entry name" value="Penicillin_amidase_dom1"/>
</dbReference>
<evidence type="ECO:0000256" key="2">
    <source>
        <dbReference type="ARBA" id="ARBA00022729"/>
    </source>
</evidence>
<sequence length="741" mass="82830">MKNRFRLYLLRYIMLLTALLLGACQPAQPPAKIHDGAEILWDTWGIPHIVARQDNDAFYAFGWAQMRSHADLLLKLYAIARGRGAEFFGENYLAADRSTRLLGIPSLAEQWHEQQDTDFKRNLIAFSTGINDFARQHPELISDTVKAILPVTPQDVIAHTTRVMTVFIAGISECGAVLPGFDFSDQPAASNGWALGANYSGSGNTMLLVNPHLDWGGLETFYEAHIVLPQVNLYGAALVGSPVLQIAFNDYLGWTHTVNPMDGCDLYHMKLTGDVLDDGYWLDGVKQSFSVTTETIQIRQSDDNVASEAFLIRRARQGPIIEHAGQILAVRLALLETPLLANMNRQWWEMGNAANLDAFQKILQGGHLPLFNVIYADVDKHIMLSFNGIIPVRNFGDTAFWRKPVTGDDSRLIWTETHSYHNLPKSINPASGWVQNSNGAPWYMTMPFLDKNNYPSNLAADVTNNRELRGLQMLNAHQRMSYAELITAKHSTRALVADQLLDDLMASAHTSGESSLQQAADVLNHWDRQYLAESRGALLFSVWFEKWAERTITKTIEADANYVFLPEQLLGDLFYAQPFTPSEPLISPRGLADKSLAVSALRDAVDELRASANELDMPWGDIARLRRNGVDLPGNGSSTELGVFREIVYEKDEDGKFKSSSGDSYIAIVEFSQPVRAQVLTAYGNATQDSIFEMGDQLQLTADQKLRPAWRTLEEIEENLAMHEHLIPNSSINQNREPVAR</sequence>
<dbReference type="PIRSF" id="PIRSF001227">
    <property type="entry name" value="Pen_acylase"/>
    <property type="match status" value="1"/>
</dbReference>
<keyword evidence="3" id="KW-0378">Hydrolase</keyword>
<dbReference type="PANTHER" id="PTHR34218:SF3">
    <property type="entry name" value="ACYL-HOMOSERINE LACTONE ACYLASE PVDQ"/>
    <property type="match status" value="1"/>
</dbReference>
<dbReference type="GO" id="GO:0016811">
    <property type="term" value="F:hydrolase activity, acting on carbon-nitrogen (but not peptide) bonds, in linear amides"/>
    <property type="evidence" value="ECO:0007669"/>
    <property type="project" value="InterPro"/>
</dbReference>
<dbReference type="Gene3D" id="1.10.1400.10">
    <property type="match status" value="1"/>
</dbReference>
<evidence type="ECO:0000256" key="5">
    <source>
        <dbReference type="PIRSR" id="PIRSR001227-1"/>
    </source>
</evidence>
<keyword evidence="6" id="KW-0479">Metal-binding</keyword>
<feature type="chain" id="PRO_5016436144" evidence="7">
    <location>
        <begin position="28"/>
        <end position="741"/>
    </location>
</feature>
<dbReference type="Pfam" id="PF01804">
    <property type="entry name" value="Penicil_amidase"/>
    <property type="match status" value="1"/>
</dbReference>
<keyword evidence="2 7" id="KW-0732">Signal</keyword>
<dbReference type="Gene3D" id="3.60.20.10">
    <property type="entry name" value="Glutamine Phosphoribosylpyrophosphate, subunit 1, domain 1"/>
    <property type="match status" value="1"/>
</dbReference>
<reference evidence="9" key="1">
    <citation type="submission" date="2016-10" db="EMBL/GenBank/DDBJ databases">
        <authorList>
            <person name="Varghese N."/>
            <person name="Submissions S."/>
        </authorList>
    </citation>
    <scope>NUCLEOTIDE SEQUENCE [LARGE SCALE GENOMIC DNA]</scope>
    <source>
        <strain evidence="9">Nm10</strain>
    </source>
</reference>
<dbReference type="RefSeq" id="WP_062559919.1">
    <property type="nucleotide sequence ID" value="NZ_CP013341.1"/>
</dbReference>
<organism evidence="8 9">
    <name type="scientific">Nitrosomonas ureae</name>
    <dbReference type="NCBI Taxonomy" id="44577"/>
    <lineage>
        <taxon>Bacteria</taxon>
        <taxon>Pseudomonadati</taxon>
        <taxon>Pseudomonadota</taxon>
        <taxon>Betaproteobacteria</taxon>
        <taxon>Nitrosomonadales</taxon>
        <taxon>Nitrosomonadaceae</taxon>
        <taxon>Nitrosomonas</taxon>
    </lineage>
</organism>
<protein>
    <submittedName>
        <fullName evidence="8">Acyl-homoserine-lactone acylase</fullName>
    </submittedName>
</protein>
<feature type="active site" description="Nucleophile" evidence="5">
    <location>
        <position position="190"/>
    </location>
</feature>
<keyword evidence="9" id="KW-1185">Reference proteome</keyword>
<evidence type="ECO:0000313" key="9">
    <source>
        <dbReference type="Proteomes" id="UP000182882"/>
    </source>
</evidence>
<proteinExistence type="inferred from homology"/>